<keyword evidence="9" id="KW-0464">Manganese</keyword>
<sequence>MPSWLARTVSFCMRPLSRYVDMNEDESDDNIGGEDDPLLCSRDLENHSHGELSWAVVQANSILEDHSQVEAGRNATFVGVYDGHGGPEACDYVGDHLFQHLLGLTRETGMLSEDALRIAFSETEKGFQGLVRDAFPNAPLIAAVGSCCLVAVLWEDKLYVANLGDSRAVLGCGRADDAAAVVVAKQLTSDHNAAMDDVRKELEAMHPDDPQIVVSKKGVWRVKGIIQVSRSIGDAYLKSPEFALDESFPRFHLSEAVKEPVLRSDPATLSRELQMHDKFLIVASDGLWEHLTNQEAVDIVHNSPRKGVARRLVMRAMKKAAESRSVSYDVLKALDPGYRRLVHDDITAVVVFIDRHQDGKNSIHTSNNVAALIGPDLSVRHLSDFVGPS</sequence>
<evidence type="ECO:0000256" key="4">
    <source>
        <dbReference type="ARBA" id="ARBA00013081"/>
    </source>
</evidence>
<dbReference type="InterPro" id="IPR001932">
    <property type="entry name" value="PPM-type_phosphatase-like_dom"/>
</dbReference>
<evidence type="ECO:0000256" key="3">
    <source>
        <dbReference type="ARBA" id="ARBA00006702"/>
    </source>
</evidence>
<evidence type="ECO:0000256" key="1">
    <source>
        <dbReference type="ARBA" id="ARBA00001936"/>
    </source>
</evidence>
<dbReference type="OrthoDB" id="420076at2759"/>
<feature type="domain" description="PPM-type phosphatase" evidence="13">
    <location>
        <begin position="48"/>
        <end position="353"/>
    </location>
</feature>
<evidence type="ECO:0000256" key="5">
    <source>
        <dbReference type="ARBA" id="ARBA00022723"/>
    </source>
</evidence>
<evidence type="ECO:0000256" key="7">
    <source>
        <dbReference type="ARBA" id="ARBA00022842"/>
    </source>
</evidence>
<comment type="catalytic activity">
    <reaction evidence="10">
        <text>O-phospho-L-seryl-[protein] + H2O = L-seryl-[protein] + phosphate</text>
        <dbReference type="Rhea" id="RHEA:20629"/>
        <dbReference type="Rhea" id="RHEA-COMP:9863"/>
        <dbReference type="Rhea" id="RHEA-COMP:11604"/>
        <dbReference type="ChEBI" id="CHEBI:15377"/>
        <dbReference type="ChEBI" id="CHEBI:29999"/>
        <dbReference type="ChEBI" id="CHEBI:43474"/>
        <dbReference type="ChEBI" id="CHEBI:83421"/>
        <dbReference type="EC" id="3.1.3.16"/>
    </reaction>
</comment>
<comment type="similarity">
    <text evidence="3 12">Belongs to the PP2C family.</text>
</comment>
<evidence type="ECO:0000256" key="12">
    <source>
        <dbReference type="RuleBase" id="RU003465"/>
    </source>
</evidence>
<protein>
    <recommendedName>
        <fullName evidence="4">protein-serine/threonine phosphatase</fullName>
        <ecNumber evidence="4">3.1.3.16</ecNumber>
    </recommendedName>
</protein>
<organism evidence="14 15">
    <name type="scientific">Genlisea aurea</name>
    <dbReference type="NCBI Taxonomy" id="192259"/>
    <lineage>
        <taxon>Eukaryota</taxon>
        <taxon>Viridiplantae</taxon>
        <taxon>Streptophyta</taxon>
        <taxon>Embryophyta</taxon>
        <taxon>Tracheophyta</taxon>
        <taxon>Spermatophyta</taxon>
        <taxon>Magnoliopsida</taxon>
        <taxon>eudicotyledons</taxon>
        <taxon>Gunneridae</taxon>
        <taxon>Pentapetalae</taxon>
        <taxon>asterids</taxon>
        <taxon>lamiids</taxon>
        <taxon>Lamiales</taxon>
        <taxon>Lentibulariaceae</taxon>
        <taxon>Genlisea</taxon>
    </lineage>
</organism>
<dbReference type="GO" id="GO:0046872">
    <property type="term" value="F:metal ion binding"/>
    <property type="evidence" value="ECO:0007669"/>
    <property type="project" value="UniProtKB-KW"/>
</dbReference>
<evidence type="ECO:0000256" key="9">
    <source>
        <dbReference type="ARBA" id="ARBA00023211"/>
    </source>
</evidence>
<dbReference type="Gene3D" id="3.60.40.10">
    <property type="entry name" value="PPM-type phosphatase domain"/>
    <property type="match status" value="1"/>
</dbReference>
<evidence type="ECO:0000256" key="10">
    <source>
        <dbReference type="ARBA" id="ARBA00047761"/>
    </source>
</evidence>
<dbReference type="CDD" id="cd00143">
    <property type="entry name" value="PP2Cc"/>
    <property type="match status" value="1"/>
</dbReference>
<dbReference type="PANTHER" id="PTHR47992">
    <property type="entry name" value="PROTEIN PHOSPHATASE"/>
    <property type="match status" value="1"/>
</dbReference>
<dbReference type="InterPro" id="IPR000222">
    <property type="entry name" value="PP2C_BS"/>
</dbReference>
<dbReference type="SUPFAM" id="SSF81606">
    <property type="entry name" value="PP2C-like"/>
    <property type="match status" value="1"/>
</dbReference>
<dbReference type="AlphaFoldDB" id="S8D105"/>
<accession>S8D105</accession>
<keyword evidence="8 12" id="KW-0904">Protein phosphatase</keyword>
<evidence type="ECO:0000256" key="6">
    <source>
        <dbReference type="ARBA" id="ARBA00022801"/>
    </source>
</evidence>
<dbReference type="SMART" id="SM00332">
    <property type="entry name" value="PP2Cc"/>
    <property type="match status" value="1"/>
</dbReference>
<evidence type="ECO:0000313" key="15">
    <source>
        <dbReference type="Proteomes" id="UP000015453"/>
    </source>
</evidence>
<name>S8D105_9LAMI</name>
<dbReference type="PROSITE" id="PS01032">
    <property type="entry name" value="PPM_1"/>
    <property type="match status" value="1"/>
</dbReference>
<keyword evidence="7" id="KW-0460">Magnesium</keyword>
<keyword evidence="15" id="KW-1185">Reference proteome</keyword>
<comment type="catalytic activity">
    <reaction evidence="11">
        <text>O-phospho-L-threonyl-[protein] + H2O = L-threonyl-[protein] + phosphate</text>
        <dbReference type="Rhea" id="RHEA:47004"/>
        <dbReference type="Rhea" id="RHEA-COMP:11060"/>
        <dbReference type="Rhea" id="RHEA-COMP:11605"/>
        <dbReference type="ChEBI" id="CHEBI:15377"/>
        <dbReference type="ChEBI" id="CHEBI:30013"/>
        <dbReference type="ChEBI" id="CHEBI:43474"/>
        <dbReference type="ChEBI" id="CHEBI:61977"/>
        <dbReference type="EC" id="3.1.3.16"/>
    </reaction>
</comment>
<dbReference type="InterPro" id="IPR036457">
    <property type="entry name" value="PPM-type-like_dom_sf"/>
</dbReference>
<evidence type="ECO:0000259" key="13">
    <source>
        <dbReference type="PROSITE" id="PS51746"/>
    </source>
</evidence>
<proteinExistence type="inferred from homology"/>
<dbReference type="GO" id="GO:0004722">
    <property type="term" value="F:protein serine/threonine phosphatase activity"/>
    <property type="evidence" value="ECO:0007669"/>
    <property type="project" value="UniProtKB-EC"/>
</dbReference>
<comment type="cofactor">
    <cofactor evidence="1">
        <name>Mn(2+)</name>
        <dbReference type="ChEBI" id="CHEBI:29035"/>
    </cofactor>
</comment>
<dbReference type="Pfam" id="PF00481">
    <property type="entry name" value="PP2C"/>
    <property type="match status" value="1"/>
</dbReference>
<feature type="non-terminal residue" evidence="14">
    <location>
        <position position="389"/>
    </location>
</feature>
<dbReference type="InterPro" id="IPR015655">
    <property type="entry name" value="PP2C"/>
</dbReference>
<dbReference type="EMBL" id="AUSU01000430">
    <property type="protein sequence ID" value="EPS73434.1"/>
    <property type="molecule type" value="Genomic_DNA"/>
</dbReference>
<dbReference type="FunFam" id="3.60.40.10:FF:000020">
    <property type="entry name" value="Probable protein phosphatase 2C 42"/>
    <property type="match status" value="1"/>
</dbReference>
<comment type="cofactor">
    <cofactor evidence="2">
        <name>Mg(2+)</name>
        <dbReference type="ChEBI" id="CHEBI:18420"/>
    </cofactor>
</comment>
<gene>
    <name evidence="14" type="ORF">M569_01321</name>
</gene>
<evidence type="ECO:0000256" key="11">
    <source>
        <dbReference type="ARBA" id="ARBA00048336"/>
    </source>
</evidence>
<comment type="caution">
    <text evidence="14">The sequence shown here is derived from an EMBL/GenBank/DDBJ whole genome shotgun (WGS) entry which is preliminary data.</text>
</comment>
<dbReference type="PROSITE" id="PS51746">
    <property type="entry name" value="PPM_2"/>
    <property type="match status" value="1"/>
</dbReference>
<dbReference type="EC" id="3.1.3.16" evidence="4"/>
<keyword evidence="5" id="KW-0479">Metal-binding</keyword>
<evidence type="ECO:0000313" key="14">
    <source>
        <dbReference type="EMBL" id="EPS73434.1"/>
    </source>
</evidence>
<dbReference type="Proteomes" id="UP000015453">
    <property type="component" value="Unassembled WGS sequence"/>
</dbReference>
<evidence type="ECO:0000256" key="2">
    <source>
        <dbReference type="ARBA" id="ARBA00001946"/>
    </source>
</evidence>
<evidence type="ECO:0000256" key="8">
    <source>
        <dbReference type="ARBA" id="ARBA00022912"/>
    </source>
</evidence>
<keyword evidence="6 12" id="KW-0378">Hydrolase</keyword>
<reference evidence="14 15" key="1">
    <citation type="journal article" date="2013" name="BMC Genomics">
        <title>The miniature genome of a carnivorous plant Genlisea aurea contains a low number of genes and short non-coding sequences.</title>
        <authorList>
            <person name="Leushkin E.V."/>
            <person name="Sutormin R.A."/>
            <person name="Nabieva E.R."/>
            <person name="Penin A.A."/>
            <person name="Kondrashov A.S."/>
            <person name="Logacheva M.D."/>
        </authorList>
    </citation>
    <scope>NUCLEOTIDE SEQUENCE [LARGE SCALE GENOMIC DNA]</scope>
</reference>